<protein>
    <submittedName>
        <fullName evidence="1">Uncharacterized protein</fullName>
    </submittedName>
</protein>
<evidence type="ECO:0000313" key="2">
    <source>
        <dbReference type="Proteomes" id="UP000193009"/>
    </source>
</evidence>
<name>A0A1X1FCJ0_9LACO</name>
<sequence>MKEKKLVSRIEKVEMQELIRIEHVYGDGTPDMPVKKEVEFWTKGGVLVGRKSINDLMEFSHR</sequence>
<dbReference type="EMBL" id="MSBD01000048">
    <property type="protein sequence ID" value="ORN26175.1"/>
    <property type="molecule type" value="Genomic_DNA"/>
</dbReference>
<comment type="caution">
    <text evidence="1">The sequence shown here is derived from an EMBL/GenBank/DDBJ whole genome shotgun (WGS) entry which is preliminary data.</text>
</comment>
<reference evidence="1 2" key="1">
    <citation type="journal article" date="2017" name="Front. Microbiol.">
        <title>The Histidine Decarboxylase Gene Cluster of Lactobacillus parabuchneri Was Gained by Horizontal Gene Transfer and Is Mobile within the Species.</title>
        <authorList>
            <person name="Wuthrich D."/>
            <person name="Berthoud H."/>
            <person name="Wechsler D."/>
            <person name="Eugster E."/>
            <person name="Irmler S."/>
            <person name="Bruggmann R."/>
        </authorList>
    </citation>
    <scope>NUCLEOTIDE SEQUENCE [LARGE SCALE GENOMIC DNA]</scope>
    <source>
        <strain evidence="1 2">FAM23169</strain>
    </source>
</reference>
<accession>A0A1X1FCJ0</accession>
<dbReference type="RefSeq" id="WP_084989279.1">
    <property type="nucleotide sequence ID" value="NZ_MSAV01000044.1"/>
</dbReference>
<dbReference type="Proteomes" id="UP000193009">
    <property type="component" value="Unassembled WGS sequence"/>
</dbReference>
<organism evidence="1 2">
    <name type="scientific">Lentilactobacillus parabuchneri</name>
    <dbReference type="NCBI Taxonomy" id="152331"/>
    <lineage>
        <taxon>Bacteria</taxon>
        <taxon>Bacillati</taxon>
        <taxon>Bacillota</taxon>
        <taxon>Bacilli</taxon>
        <taxon>Lactobacillales</taxon>
        <taxon>Lactobacillaceae</taxon>
        <taxon>Lentilactobacillus</taxon>
    </lineage>
</organism>
<evidence type="ECO:0000313" key="1">
    <source>
        <dbReference type="EMBL" id="ORN26175.1"/>
    </source>
</evidence>
<proteinExistence type="predicted"/>
<dbReference type="AlphaFoldDB" id="A0A1X1FCJ0"/>
<keyword evidence="2" id="KW-1185">Reference proteome</keyword>
<gene>
    <name evidence="1" type="ORF">FAM23169_02075</name>
</gene>